<evidence type="ECO:0000313" key="1">
    <source>
        <dbReference type="Proteomes" id="UP000887566"/>
    </source>
</evidence>
<evidence type="ECO:0000313" key="2">
    <source>
        <dbReference type="WBParaSite" id="PSAMB.scaffold15400size1592.g36493.t1"/>
    </source>
</evidence>
<organism evidence="1 2">
    <name type="scientific">Plectus sambesii</name>
    <dbReference type="NCBI Taxonomy" id="2011161"/>
    <lineage>
        <taxon>Eukaryota</taxon>
        <taxon>Metazoa</taxon>
        <taxon>Ecdysozoa</taxon>
        <taxon>Nematoda</taxon>
        <taxon>Chromadorea</taxon>
        <taxon>Plectida</taxon>
        <taxon>Plectina</taxon>
        <taxon>Plectoidea</taxon>
        <taxon>Plectidae</taxon>
        <taxon>Plectus</taxon>
    </lineage>
</organism>
<protein>
    <submittedName>
        <fullName evidence="2">Uncharacterized protein</fullName>
    </submittedName>
</protein>
<reference evidence="2" key="1">
    <citation type="submission" date="2022-11" db="UniProtKB">
        <authorList>
            <consortium name="WormBaseParasite"/>
        </authorList>
    </citation>
    <scope>IDENTIFICATION</scope>
</reference>
<name>A0A914V4U3_9BILA</name>
<dbReference type="AlphaFoldDB" id="A0A914V4U3"/>
<dbReference type="WBParaSite" id="PSAMB.scaffold15400size1592.g36493.t1">
    <property type="protein sequence ID" value="PSAMB.scaffold15400size1592.g36493.t1"/>
    <property type="gene ID" value="PSAMB.scaffold15400size1592.g36493"/>
</dbReference>
<keyword evidence="1" id="KW-1185">Reference proteome</keyword>
<proteinExistence type="predicted"/>
<sequence length="213" mass="23508">MAAATSPWKTSPWGAASADADVSEPIVSFAEIMSEELAAKLQCEEETGYVDEIASPSSVADADLPLTLSSPDADCSDDMLMARLLQHEFDKEHDEMLRRTEAKYNGNDKVSVSFGKYLHTHPLEESSSSEEDEELREMMTHKGYNKGNPDFGASGFVRDADGKIITKHDKDVCGRKNTAKALQFPPDFPMGDACDIKLNNQVYNVLKKHSQTE</sequence>
<dbReference type="Proteomes" id="UP000887566">
    <property type="component" value="Unplaced"/>
</dbReference>
<accession>A0A914V4U3</accession>